<dbReference type="Proteomes" id="UP000243739">
    <property type="component" value="Unassembled WGS sequence"/>
</dbReference>
<feature type="domain" description="ABC3 transporter permease C-terminal" evidence="8">
    <location>
        <begin position="248"/>
        <end position="366"/>
    </location>
</feature>
<feature type="transmembrane region" description="Helical" evidence="7">
    <location>
        <begin position="294"/>
        <end position="316"/>
    </location>
</feature>
<evidence type="ECO:0000256" key="2">
    <source>
        <dbReference type="ARBA" id="ARBA00022475"/>
    </source>
</evidence>
<comment type="caution">
    <text evidence="10">The sequence shown here is derived from an EMBL/GenBank/DDBJ whole genome shotgun (WGS) entry which is preliminary data.</text>
</comment>
<dbReference type="OrthoDB" id="2425574at2"/>
<organism evidence="10 11">
    <name type="scientific">Vulcanibacillus modesticaldus</name>
    <dbReference type="NCBI Taxonomy" id="337097"/>
    <lineage>
        <taxon>Bacteria</taxon>
        <taxon>Bacillati</taxon>
        <taxon>Bacillota</taxon>
        <taxon>Bacilli</taxon>
        <taxon>Bacillales</taxon>
        <taxon>Bacillaceae</taxon>
        <taxon>Vulcanibacillus</taxon>
    </lineage>
</organism>
<evidence type="ECO:0000256" key="4">
    <source>
        <dbReference type="ARBA" id="ARBA00022989"/>
    </source>
</evidence>
<feature type="transmembrane region" description="Helical" evidence="7">
    <location>
        <begin position="337"/>
        <end position="359"/>
    </location>
</feature>
<dbReference type="AlphaFoldDB" id="A0A1D2YXC9"/>
<feature type="transmembrane region" description="Helical" evidence="7">
    <location>
        <begin position="758"/>
        <end position="779"/>
    </location>
</feature>
<gene>
    <name evidence="10" type="ORF">BHF71_00185</name>
</gene>
<evidence type="ECO:0000313" key="11">
    <source>
        <dbReference type="Proteomes" id="UP000243739"/>
    </source>
</evidence>
<feature type="transmembrane region" description="Helical" evidence="7">
    <location>
        <begin position="791"/>
        <end position="813"/>
    </location>
</feature>
<dbReference type="InterPro" id="IPR050250">
    <property type="entry name" value="Macrolide_Exporter_MacB"/>
</dbReference>
<dbReference type="Pfam" id="PF02687">
    <property type="entry name" value="FtsX"/>
    <property type="match status" value="2"/>
</dbReference>
<evidence type="ECO:0000256" key="1">
    <source>
        <dbReference type="ARBA" id="ARBA00004651"/>
    </source>
</evidence>
<evidence type="ECO:0000256" key="6">
    <source>
        <dbReference type="ARBA" id="ARBA00038076"/>
    </source>
</evidence>
<name>A0A1D2YXC9_9BACI</name>
<comment type="similarity">
    <text evidence="6">Belongs to the ABC-4 integral membrane protein family.</text>
</comment>
<dbReference type="EMBL" id="MIJF01000001">
    <property type="protein sequence ID" value="OEG00362.1"/>
    <property type="molecule type" value="Genomic_DNA"/>
</dbReference>
<feature type="transmembrane region" description="Helical" evidence="7">
    <location>
        <begin position="18"/>
        <end position="44"/>
    </location>
</feature>
<feature type="transmembrane region" description="Helical" evidence="7">
    <location>
        <begin position="441"/>
        <end position="461"/>
    </location>
</feature>
<keyword evidence="4 7" id="KW-1133">Transmembrane helix</keyword>
<dbReference type="RefSeq" id="WP_069655675.1">
    <property type="nucleotide sequence ID" value="NZ_MIJF01000001.1"/>
</dbReference>
<keyword evidence="3 7" id="KW-0812">Transmembrane</keyword>
<dbReference type="STRING" id="337097.BHF71_00185"/>
<evidence type="ECO:0000259" key="8">
    <source>
        <dbReference type="Pfam" id="PF02687"/>
    </source>
</evidence>
<evidence type="ECO:0000256" key="3">
    <source>
        <dbReference type="ARBA" id="ARBA00022692"/>
    </source>
</evidence>
<keyword evidence="5 7" id="KW-0472">Membrane</keyword>
<dbReference type="GO" id="GO:0005886">
    <property type="term" value="C:plasma membrane"/>
    <property type="evidence" value="ECO:0007669"/>
    <property type="project" value="UniProtKB-SubCell"/>
</dbReference>
<comment type="subcellular location">
    <subcellularLocation>
        <location evidence="1">Cell membrane</location>
        <topology evidence="1">Multi-pass membrane protein</topology>
    </subcellularLocation>
</comment>
<reference evidence="10 11" key="1">
    <citation type="submission" date="2016-09" db="EMBL/GenBank/DDBJ databases">
        <title>Draft genome sequence for the type strain of Vulcanibacillus modesticaldus BR, a strictly anaerobic, moderately thermophilic, and nitrate-reducing bacterium from deep sea-hydrothermal vents of the Mid-Atlantic Ridge.</title>
        <authorList>
            <person name="Abin C.A."/>
            <person name="Hollibaugh J.T."/>
        </authorList>
    </citation>
    <scope>NUCLEOTIDE SEQUENCE [LARGE SCALE GENOMIC DNA]</scope>
    <source>
        <strain evidence="10 11">BR</strain>
    </source>
</reference>
<evidence type="ECO:0000259" key="9">
    <source>
        <dbReference type="Pfam" id="PF12704"/>
    </source>
</evidence>
<protein>
    <submittedName>
        <fullName evidence="10">ABC transporter</fullName>
    </submittedName>
</protein>
<proteinExistence type="inferred from homology"/>
<feature type="transmembrane region" description="Helical" evidence="7">
    <location>
        <begin position="416"/>
        <end position="435"/>
    </location>
</feature>
<accession>A0A1D2YXC9</accession>
<evidence type="ECO:0000256" key="5">
    <source>
        <dbReference type="ARBA" id="ARBA00023136"/>
    </source>
</evidence>
<feature type="transmembrane region" description="Helical" evidence="7">
    <location>
        <begin position="704"/>
        <end position="727"/>
    </location>
</feature>
<dbReference type="Pfam" id="PF12704">
    <property type="entry name" value="MacB_PCD"/>
    <property type="match status" value="1"/>
</dbReference>
<dbReference type="PANTHER" id="PTHR30572:SF4">
    <property type="entry name" value="ABC TRANSPORTER PERMEASE YTRF"/>
    <property type="match status" value="1"/>
</dbReference>
<dbReference type="GO" id="GO:0022857">
    <property type="term" value="F:transmembrane transporter activity"/>
    <property type="evidence" value="ECO:0007669"/>
    <property type="project" value="TreeGrafter"/>
</dbReference>
<keyword evidence="11" id="KW-1185">Reference proteome</keyword>
<keyword evidence="2" id="KW-1003">Cell membrane</keyword>
<feature type="transmembrane region" description="Helical" evidence="7">
    <location>
        <begin position="473"/>
        <end position="492"/>
    </location>
</feature>
<dbReference type="PANTHER" id="PTHR30572">
    <property type="entry name" value="MEMBRANE COMPONENT OF TRANSPORTER-RELATED"/>
    <property type="match status" value="1"/>
</dbReference>
<feature type="domain" description="ABC3 transporter permease C-terminal" evidence="8">
    <location>
        <begin position="708"/>
        <end position="820"/>
    </location>
</feature>
<evidence type="ECO:0000256" key="7">
    <source>
        <dbReference type="SAM" id="Phobius"/>
    </source>
</evidence>
<dbReference type="InterPro" id="IPR003838">
    <property type="entry name" value="ABC3_permease_C"/>
</dbReference>
<sequence>MIKSIKGLSLRFFQANKFIAWSSIISVMLSISLIITMSVFAVNAKQSLINEMKKMYGDMDLSVGYNLNQNKIIDKSLLNQITSQENIQQFSGVLVTRFKVNKLNADVYTVGVESDSLAKSKYHFNQDIDEHEVSLNNSLAEALNVQTGDRLLIEDKPFMVKEVLADLGATGLAPDILILSRETVQKHIYEKTGINNEVTYILIKAKENTDILSLANHIRQIDPDIRIDVTEEDEYLKSNLDSLNIFMIVLSFLILIVTSLLIISNFETFLYKYRNQFAIMRSLGATTEQMFKVVLLQSSLINIVGAVLGFLLSLVSHKFLLKWFEKLFSFESSVLEFNYAIAIVVMLISMLIIEMFMFIPSFRSAKVLPLKIIRENEQNDFYHKKLGKKLGKVLLISGFFFIIYGKIFATSGNNEALPLLIAAFLLIFGIFRLFPIYLSPILTRLLPILRFLFGNVSYVAVKNVIPQVRKNTFIVLTISTMMIIAVFGSALFKTNEKNEERYLKIQYPTDIVVTSRVGANSTINPFEIQKTIKDMTTVKGASTLSRTAVAELKKGNNYVSFNYAMGDLKEMEKQGLLPTLPKKVDNIIIVTKNFADRHQLKVGDTIELGLYLDSAQKIIPSGTVIVANIVEKLPGSYYDAYMDWKNTTYRTDHTFFNKVFVSSDDPKTTLQELAELKTRYPAQLQFNSYEQSLEQSKQMFFQRWSIFIVVIVVMLLSIMLGVFNTLINNINSKRKELAILRTISVSKKGIIQVILTQVILYILIGLILGITGGVLFTYFLSLMDPGVNFDYTFISVIVTAMLGLAFVIFIPFANKLGKTNISLELTQDNK</sequence>
<dbReference type="InterPro" id="IPR025857">
    <property type="entry name" value="MacB_PCD"/>
</dbReference>
<feature type="transmembrane region" description="Helical" evidence="7">
    <location>
        <begin position="243"/>
        <end position="263"/>
    </location>
</feature>
<feature type="domain" description="MacB-like periplasmic core" evidence="9">
    <location>
        <begin position="24"/>
        <end position="220"/>
    </location>
</feature>
<evidence type="ECO:0000313" key="10">
    <source>
        <dbReference type="EMBL" id="OEG00362.1"/>
    </source>
</evidence>
<feature type="transmembrane region" description="Helical" evidence="7">
    <location>
        <begin position="390"/>
        <end position="409"/>
    </location>
</feature>